<protein>
    <submittedName>
        <fullName evidence="1">Uncharacterized protein</fullName>
    </submittedName>
</protein>
<dbReference type="InterPro" id="IPR045499">
    <property type="entry name" value="DUF6492"/>
</dbReference>
<dbReference type="RefSeq" id="WP_102115464.1">
    <property type="nucleotide sequence ID" value="NZ_BMGN01000027.1"/>
</dbReference>
<dbReference type="EMBL" id="CP025615">
    <property type="protein sequence ID" value="AUN33965.1"/>
    <property type="molecule type" value="Genomic_DNA"/>
</dbReference>
<dbReference type="Proteomes" id="UP000234752">
    <property type="component" value="Plasmid unnamed3"/>
</dbReference>
<reference evidence="1 2" key="1">
    <citation type="submission" date="2017-12" db="EMBL/GenBank/DDBJ databases">
        <title>Genomes of bacteria within cyanobacterial aggregates.</title>
        <authorList>
            <person name="Cai H."/>
        </authorList>
    </citation>
    <scope>NUCLEOTIDE SEQUENCE [LARGE SCALE GENOMIC DNA]</scope>
    <source>
        <strain evidence="1 2">TH16</strain>
        <plasmid evidence="1 2">unnamed3</plasmid>
    </source>
</reference>
<dbReference type="AlphaFoldDB" id="A0A2K9NNP1"/>
<organism evidence="1 2">
    <name type="scientific">Niveispirillum cyanobacteriorum</name>
    <dbReference type="NCBI Taxonomy" id="1612173"/>
    <lineage>
        <taxon>Bacteria</taxon>
        <taxon>Pseudomonadati</taxon>
        <taxon>Pseudomonadota</taxon>
        <taxon>Alphaproteobacteria</taxon>
        <taxon>Rhodospirillales</taxon>
        <taxon>Azospirillaceae</taxon>
        <taxon>Niveispirillum</taxon>
    </lineage>
</organism>
<sequence>MDSAFGFNSKIIDVVISVDAAEMVNIQSLIAMTDSLICNWSSQEKLSITVVHRGGISDTVRALFVDAKQFACRFLSFEEDFGVTEEDERIKTKWRRILALIYPPRATAPFFMMLDASAFCLRMCDLHTLLPDGRALTQWERMDLHPSATRTSFQLLGGGPLLEFGLSVHPAIYSRELAGNVIKTLEERHQQPVLSLLLALCRQDVDWTDNSLYSLVNWARLTEFHMSMHEQLEQSIALHSDINLWSDELDNNWSPKIWTKLAKHGVFLILHPTSEKTLAEALDRSYCALHSWSRLTG</sequence>
<dbReference type="KEGG" id="ncb:C0V82_26590"/>
<dbReference type="Pfam" id="PF20102">
    <property type="entry name" value="DUF6492"/>
    <property type="match status" value="1"/>
</dbReference>
<proteinExistence type="predicted"/>
<geneLocation type="plasmid" evidence="1 2">
    <name>unnamed3</name>
</geneLocation>
<keyword evidence="2" id="KW-1185">Reference proteome</keyword>
<evidence type="ECO:0000313" key="1">
    <source>
        <dbReference type="EMBL" id="AUN33965.1"/>
    </source>
</evidence>
<evidence type="ECO:0000313" key="2">
    <source>
        <dbReference type="Proteomes" id="UP000234752"/>
    </source>
</evidence>
<accession>A0A2K9NNP1</accession>
<name>A0A2K9NNP1_9PROT</name>
<gene>
    <name evidence="1" type="ORF">C0V82_26590</name>
</gene>
<keyword evidence="1" id="KW-0614">Plasmid</keyword>